<name>A0A3Q2E4J8_CYPVA</name>
<dbReference type="PANTHER" id="PTHR45418">
    <property type="entry name" value="CANCER/TESTIS ANTIGEN 55"/>
    <property type="match status" value="1"/>
</dbReference>
<evidence type="ECO:0000256" key="4">
    <source>
        <dbReference type="ARBA" id="ARBA00022801"/>
    </source>
</evidence>
<dbReference type="Pfam" id="PF21635">
    <property type="entry name" value="Mov-10_helical"/>
    <property type="match status" value="1"/>
</dbReference>
<evidence type="ECO:0000259" key="9">
    <source>
        <dbReference type="Pfam" id="PF13087"/>
    </source>
</evidence>
<evidence type="ECO:0000313" key="13">
    <source>
        <dbReference type="Ensembl" id="ENSCVAP00000027168.1"/>
    </source>
</evidence>
<dbReference type="InterPro" id="IPR027417">
    <property type="entry name" value="P-loop_NTPase"/>
</dbReference>
<dbReference type="Pfam" id="PF13087">
    <property type="entry name" value="AAA_12"/>
    <property type="match status" value="2"/>
</dbReference>
<keyword evidence="7" id="KW-0943">RNA-mediated gene silencing</keyword>
<keyword evidence="6" id="KW-0067">ATP-binding</keyword>
<dbReference type="AlphaFoldDB" id="A0A3Q2E4J8"/>
<dbReference type="Ensembl" id="ENSCVAT00000017944.1">
    <property type="protein sequence ID" value="ENSCVAP00000027168.1"/>
    <property type="gene ID" value="ENSCVAG00000013413.1"/>
</dbReference>
<dbReference type="InterPro" id="IPR049080">
    <property type="entry name" value="MOV-10-like_beta-barrel"/>
</dbReference>
<keyword evidence="3" id="KW-0547">Nucleotide-binding</keyword>
<evidence type="ECO:0000256" key="5">
    <source>
        <dbReference type="ARBA" id="ARBA00022806"/>
    </source>
</evidence>
<dbReference type="InterPro" id="IPR041679">
    <property type="entry name" value="DNA2/NAM7-like_C"/>
</dbReference>
<feature type="domain" description="Helicase MOV-10 helical" evidence="12">
    <location>
        <begin position="179"/>
        <end position="213"/>
    </location>
</feature>
<dbReference type="InterPro" id="IPR047187">
    <property type="entry name" value="SF1_C_Upf1"/>
</dbReference>
<keyword evidence="8" id="KW-1133">Transmembrane helix</keyword>
<keyword evidence="2" id="KW-0963">Cytoplasm</keyword>
<evidence type="ECO:0000256" key="3">
    <source>
        <dbReference type="ARBA" id="ARBA00022741"/>
    </source>
</evidence>
<evidence type="ECO:0000259" key="11">
    <source>
        <dbReference type="Pfam" id="PF21634"/>
    </source>
</evidence>
<accession>A0A3Q2E4J8</accession>
<dbReference type="InterPro" id="IPR049079">
    <property type="entry name" value="Mov-10_helical"/>
</dbReference>
<dbReference type="GO" id="GO:0004386">
    <property type="term" value="F:helicase activity"/>
    <property type="evidence" value="ECO:0007669"/>
    <property type="project" value="UniProtKB-KW"/>
</dbReference>
<dbReference type="GO" id="GO:0005524">
    <property type="term" value="F:ATP binding"/>
    <property type="evidence" value="ECO:0007669"/>
    <property type="project" value="UniProtKB-KW"/>
</dbReference>
<feature type="transmembrane region" description="Helical" evidence="8">
    <location>
        <begin position="12"/>
        <end position="32"/>
    </location>
</feature>
<evidence type="ECO:0000256" key="8">
    <source>
        <dbReference type="SAM" id="Phobius"/>
    </source>
</evidence>
<dbReference type="PANTHER" id="PTHR45418:SF1">
    <property type="entry name" value="CANCER_TESTIS ANTIGEN 55"/>
    <property type="match status" value="1"/>
</dbReference>
<keyword evidence="5" id="KW-0347">Helicase</keyword>
<evidence type="ECO:0000256" key="2">
    <source>
        <dbReference type="ARBA" id="ARBA00022490"/>
    </source>
</evidence>
<keyword evidence="4" id="KW-0378">Hydrolase</keyword>
<feature type="domain" description="Helicase MOV-10 Ig-like" evidence="10">
    <location>
        <begin position="29"/>
        <end position="121"/>
    </location>
</feature>
<dbReference type="CDD" id="cd18808">
    <property type="entry name" value="SF1_C_Upf1"/>
    <property type="match status" value="1"/>
</dbReference>
<proteinExistence type="predicted"/>
<dbReference type="Gene3D" id="3.40.50.300">
    <property type="entry name" value="P-loop containing nucleotide triphosphate hydrolases"/>
    <property type="match status" value="3"/>
</dbReference>
<evidence type="ECO:0000256" key="7">
    <source>
        <dbReference type="ARBA" id="ARBA00023158"/>
    </source>
</evidence>
<dbReference type="InterPro" id="IPR049077">
    <property type="entry name" value="MOV-10_Ig-like"/>
</dbReference>
<keyword evidence="14" id="KW-1185">Reference proteome</keyword>
<evidence type="ECO:0000256" key="6">
    <source>
        <dbReference type="ARBA" id="ARBA00022840"/>
    </source>
</evidence>
<evidence type="ECO:0000256" key="1">
    <source>
        <dbReference type="ARBA" id="ARBA00004496"/>
    </source>
</evidence>
<dbReference type="GO" id="GO:0005737">
    <property type="term" value="C:cytoplasm"/>
    <property type="evidence" value="ECO:0007669"/>
    <property type="project" value="UniProtKB-SubCell"/>
</dbReference>
<evidence type="ECO:0000259" key="12">
    <source>
        <dbReference type="Pfam" id="PF21635"/>
    </source>
</evidence>
<feature type="domain" description="DNA2/NAM7 helicase-like C-terminal" evidence="9">
    <location>
        <begin position="522"/>
        <end position="581"/>
    </location>
</feature>
<feature type="domain" description="DNA2/NAM7 helicase-like C-terminal" evidence="9">
    <location>
        <begin position="425"/>
        <end position="521"/>
    </location>
</feature>
<reference evidence="13" key="2">
    <citation type="submission" date="2025-09" db="UniProtKB">
        <authorList>
            <consortium name="Ensembl"/>
        </authorList>
    </citation>
    <scope>IDENTIFICATION</scope>
</reference>
<keyword evidence="8" id="KW-0472">Membrane</keyword>
<dbReference type="SUPFAM" id="SSF52540">
    <property type="entry name" value="P-loop containing nucleoside triphosphate hydrolases"/>
    <property type="match status" value="1"/>
</dbReference>
<keyword evidence="8" id="KW-0812">Transmembrane</keyword>
<dbReference type="Pfam" id="PF21634">
    <property type="entry name" value="MOV-10_beta-barrel"/>
    <property type="match status" value="1"/>
</dbReference>
<evidence type="ECO:0000313" key="14">
    <source>
        <dbReference type="Proteomes" id="UP000265020"/>
    </source>
</evidence>
<reference evidence="13" key="1">
    <citation type="submission" date="2025-08" db="UniProtKB">
        <authorList>
            <consortium name="Ensembl"/>
        </authorList>
    </citation>
    <scope>IDENTIFICATION</scope>
</reference>
<dbReference type="GeneTree" id="ENSGT00940000156024"/>
<dbReference type="GO" id="GO:0031047">
    <property type="term" value="P:regulatory ncRNA-mediated gene silencing"/>
    <property type="evidence" value="ECO:0007669"/>
    <property type="project" value="UniProtKB-KW"/>
</dbReference>
<sequence length="652" mass="75115">MRYDCCPSLSGIIWHFTYLNPFIYIIFFQYTVKLNVENTGDQPLYFTYYTPLHWLRCLTLRDEKRVTRLQPLLLNPGDSYEVEVSFQCSLVGFFPATLAFEFKPDLEPTTAAFHIVRIIEAMCITELGVELLPEAPFKPRSLRPSIPENYCKIVDGQRPEGYVLSLKALSIKIVAPTPYRRLLESPFCWENYTEKFQVLLYLEERQMECDIRRYNIPNEDREYAVLKRDTNNRKLLVLEVPGVSENRPSVLRGDSLLMYPQGEKGVKYRGYVHGVQLDSIRLGFCTQSLIWKQRIKFNVEFTINRLLVHLQHRAAELARSHKLRSVLFPVEPTFSCGKPDLPKLKLFDYQLEKNPEQYQAVQHIVAGSSRPAPYLVFGPPGTDNLSLQSYTSFLMTIERALTLKPFLKLDCILGGSNTMLSAGASLLERLMTDFPLYQKNEGVYNNLYVTKLLRNYRSHPAILKIPNELFYDGELQACAEEYSRKLYCNWEHLPKQGFPVIFHGVKGLETRESSSPSFFNVVGSVEEFQGQERRVILVSTVRSSPRYFDIDKNFSLGFVKNEKRFNVAVTRAKALLIVVGNPLVLNADSTWARFIKYCKDEEGSEGLTYTEEDKKAIESATKKLSELYISAEAQSKTHLIYPLQYSCIFKQG</sequence>
<evidence type="ECO:0000259" key="10">
    <source>
        <dbReference type="Pfam" id="PF21633"/>
    </source>
</evidence>
<organism evidence="13 14">
    <name type="scientific">Cyprinodon variegatus</name>
    <name type="common">Sheepshead minnow</name>
    <dbReference type="NCBI Taxonomy" id="28743"/>
    <lineage>
        <taxon>Eukaryota</taxon>
        <taxon>Metazoa</taxon>
        <taxon>Chordata</taxon>
        <taxon>Craniata</taxon>
        <taxon>Vertebrata</taxon>
        <taxon>Euteleostomi</taxon>
        <taxon>Actinopterygii</taxon>
        <taxon>Neopterygii</taxon>
        <taxon>Teleostei</taxon>
        <taxon>Neoteleostei</taxon>
        <taxon>Acanthomorphata</taxon>
        <taxon>Ovalentaria</taxon>
        <taxon>Atherinomorphae</taxon>
        <taxon>Cyprinodontiformes</taxon>
        <taxon>Cyprinodontidae</taxon>
        <taxon>Cyprinodon</taxon>
    </lineage>
</organism>
<dbReference type="Pfam" id="PF21633">
    <property type="entry name" value="MOV-10_Ig-like"/>
    <property type="match status" value="1"/>
</dbReference>
<comment type="subcellular location">
    <subcellularLocation>
        <location evidence="1">Cytoplasm</location>
    </subcellularLocation>
</comment>
<dbReference type="GO" id="GO:0016787">
    <property type="term" value="F:hydrolase activity"/>
    <property type="evidence" value="ECO:0007669"/>
    <property type="project" value="UniProtKB-KW"/>
</dbReference>
<protein>
    <submittedName>
        <fullName evidence="13">Putative helicase mov-10-B.2</fullName>
    </submittedName>
</protein>
<feature type="domain" description="Helicase MOV-10-like beta-barrel" evidence="11">
    <location>
        <begin position="220"/>
        <end position="301"/>
    </location>
</feature>
<dbReference type="Proteomes" id="UP000265020">
    <property type="component" value="Unassembled WGS sequence"/>
</dbReference>